<evidence type="ECO:0000313" key="1">
    <source>
        <dbReference type="Proteomes" id="UP000887565"/>
    </source>
</evidence>
<keyword evidence="1" id="KW-1185">Reference proteome</keyword>
<protein>
    <submittedName>
        <fullName evidence="2">Uncharacterized protein</fullName>
    </submittedName>
</protein>
<dbReference type="Proteomes" id="UP000887565">
    <property type="component" value="Unplaced"/>
</dbReference>
<sequence length="381" mass="41981">MNPIPKGEPSFASDPPTYVCNRFALQLIIFDEEFHMETSVEQIDIEESDYTANPNSPFHFYSMLINIIDFPNRFSFPVPVYAYPMPTTASVHMLTTEELLDCPTLGVDVEPADEELLDMPIFDLNIAKLLLSTDVSALPTPAAPSDLTATATQITNFLNFLKLTLDEISTLPLVPMEEYIPIQHVTLDAEMNTPTDQTLTDIPEESTMDQSTSMDVVPVKSVALLPLTAPTVDLRIYLATPAVLPGPPIIATVATPRYSAPVRFSKHIISDQQWQALAAALTAYHFHSPLPGMLFPEHHWMDYPDPLKEEIQRILLPQLTPAAPIPQISQPALVIAQAAVQLRIALPAPPVLQLPQPGTLLPPTAPVDVGTHRPPACRRQL</sequence>
<accession>A0A915ISP4</accession>
<dbReference type="AlphaFoldDB" id="A0A915ISP4"/>
<organism evidence="1 2">
    <name type="scientific">Romanomermis culicivorax</name>
    <name type="common">Nematode worm</name>
    <dbReference type="NCBI Taxonomy" id="13658"/>
    <lineage>
        <taxon>Eukaryota</taxon>
        <taxon>Metazoa</taxon>
        <taxon>Ecdysozoa</taxon>
        <taxon>Nematoda</taxon>
        <taxon>Enoplea</taxon>
        <taxon>Dorylaimia</taxon>
        <taxon>Mermithida</taxon>
        <taxon>Mermithoidea</taxon>
        <taxon>Mermithidae</taxon>
        <taxon>Romanomermis</taxon>
    </lineage>
</organism>
<dbReference type="WBParaSite" id="nRc.2.0.1.t16389-RA">
    <property type="protein sequence ID" value="nRc.2.0.1.t16389-RA"/>
    <property type="gene ID" value="nRc.2.0.1.g16389"/>
</dbReference>
<reference evidence="2" key="1">
    <citation type="submission" date="2022-11" db="UniProtKB">
        <authorList>
            <consortium name="WormBaseParasite"/>
        </authorList>
    </citation>
    <scope>IDENTIFICATION</scope>
</reference>
<proteinExistence type="predicted"/>
<name>A0A915ISP4_ROMCU</name>
<evidence type="ECO:0000313" key="2">
    <source>
        <dbReference type="WBParaSite" id="nRc.2.0.1.t16389-RA"/>
    </source>
</evidence>